<sequence>MFNRRDILNTGALTFGGLVAACAPRTITTPAHTQVPPPAANTFMPDDDEALISDIQRRAFQFFWDNAYPKTGLIPDRWPTPSFASIAAVGFGLTAYPIGESHGWITRDEAADRTLSTLEFFIGQPQGDSESRDSGKNGFFYHFLGVTQGWRFARAELSTIDTALLMAGVLFAQSWFDRDDAREARIRYIAEQLFRAIDWNWITPRAPFVSMGWKPRTGFIPADWNQYNEGMILYVLGLASPTHPLPDGTWEAVSAKFEKAWGNEWGSEPHLQFPPMFGHQYSHTWIDFRGIRDPLMKSKGIDYFENSRRATYAQRDYAIKNPYGWDGYGEDCWGLTACDGPGDFKIELAGREREFFSYSARGPGDRDDGTIAPTAALGSIAFAPEIVTPMIAAMHKRWGHEIYDNYGFLDSFNPTLTEAPQSKLLHGEIKSGLWVDKDYLGIDQGPIVAMIENHRTGLVWSTMRKNPHIQRGLRRAGFTGGWLD</sequence>
<dbReference type="Pfam" id="PF10091">
    <property type="entry name" value="Glycoamylase"/>
    <property type="match status" value="1"/>
</dbReference>
<dbReference type="Gene3D" id="1.50.10.140">
    <property type="match status" value="1"/>
</dbReference>
<dbReference type="PIRSF" id="PIRSF028431">
    <property type="entry name" value="UCP028431"/>
    <property type="match status" value="1"/>
</dbReference>
<dbReference type="InterPro" id="IPR016883">
    <property type="entry name" value="UCP028431"/>
</dbReference>
<keyword evidence="3" id="KW-1185">Reference proteome</keyword>
<reference evidence="2 3" key="1">
    <citation type="submission" date="2019-12" db="EMBL/GenBank/DDBJ databases">
        <title>Genomic-based taxomic classification of the family Erythrobacteraceae.</title>
        <authorList>
            <person name="Xu L."/>
        </authorList>
    </citation>
    <scope>NUCLEOTIDE SEQUENCE [LARGE SCALE GENOMIC DNA]</scope>
    <source>
        <strain evidence="2 3">DSM 18604</strain>
    </source>
</reference>
<dbReference type="RefSeq" id="WP_160738750.1">
    <property type="nucleotide sequence ID" value="NZ_WTYQ01000002.1"/>
</dbReference>
<gene>
    <name evidence="2" type="ORF">GRI39_05655</name>
</gene>
<organism evidence="2 3">
    <name type="scientific">Altericroceibacterium indicum</name>
    <dbReference type="NCBI Taxonomy" id="374177"/>
    <lineage>
        <taxon>Bacteria</taxon>
        <taxon>Pseudomonadati</taxon>
        <taxon>Pseudomonadota</taxon>
        <taxon>Alphaproteobacteria</taxon>
        <taxon>Sphingomonadales</taxon>
        <taxon>Erythrobacteraceae</taxon>
        <taxon>Altericroceibacterium</taxon>
    </lineage>
</organism>
<protein>
    <submittedName>
        <fullName evidence="2">Tat pathway signal protein</fullName>
    </submittedName>
</protein>
<comment type="caution">
    <text evidence="2">The sequence shown here is derived from an EMBL/GenBank/DDBJ whole genome shotgun (WGS) entry which is preliminary data.</text>
</comment>
<name>A0A845A7N1_9SPHN</name>
<evidence type="ECO:0000313" key="3">
    <source>
        <dbReference type="Proteomes" id="UP000460561"/>
    </source>
</evidence>
<dbReference type="EMBL" id="WTYQ01000002">
    <property type="protein sequence ID" value="MXP25527.1"/>
    <property type="molecule type" value="Genomic_DNA"/>
</dbReference>
<dbReference type="OrthoDB" id="5937621at2"/>
<dbReference type="InterPro" id="IPR019282">
    <property type="entry name" value="Glycoamylase-like_cons_dom"/>
</dbReference>
<dbReference type="AlphaFoldDB" id="A0A845A7N1"/>
<feature type="domain" description="Glycoamylase-like" evidence="1">
    <location>
        <begin position="223"/>
        <end position="467"/>
    </location>
</feature>
<accession>A0A845A7N1</accession>
<proteinExistence type="predicted"/>
<evidence type="ECO:0000313" key="2">
    <source>
        <dbReference type="EMBL" id="MXP25527.1"/>
    </source>
</evidence>
<dbReference type="PROSITE" id="PS51257">
    <property type="entry name" value="PROKAR_LIPOPROTEIN"/>
    <property type="match status" value="1"/>
</dbReference>
<dbReference type="Proteomes" id="UP000460561">
    <property type="component" value="Unassembled WGS sequence"/>
</dbReference>
<evidence type="ECO:0000259" key="1">
    <source>
        <dbReference type="Pfam" id="PF10091"/>
    </source>
</evidence>